<dbReference type="Pfam" id="PF25093">
    <property type="entry name" value="DUF7807"/>
    <property type="match status" value="1"/>
</dbReference>
<proteinExistence type="predicted"/>
<feature type="transmembrane region" description="Helical" evidence="1">
    <location>
        <begin position="12"/>
        <end position="39"/>
    </location>
</feature>
<keyword evidence="1" id="KW-1133">Transmembrane helix</keyword>
<gene>
    <name evidence="2" type="ORF">PENTCL1PPCAC_143</name>
</gene>
<evidence type="ECO:0000313" key="2">
    <source>
        <dbReference type="EMBL" id="GMS77968.1"/>
    </source>
</evidence>
<dbReference type="EMBL" id="BTSX01000001">
    <property type="protein sequence ID" value="GMS77968.1"/>
    <property type="molecule type" value="Genomic_DNA"/>
</dbReference>
<sequence>MAFIGVSKRRPSYMLPILAVTILNEVVGLIYLGFAIAAICSGDSPLAQAIINLNLNMPKT</sequence>
<keyword evidence="1" id="KW-0812">Transmembrane</keyword>
<organism evidence="2 3">
    <name type="scientific">Pristionchus entomophagus</name>
    <dbReference type="NCBI Taxonomy" id="358040"/>
    <lineage>
        <taxon>Eukaryota</taxon>
        <taxon>Metazoa</taxon>
        <taxon>Ecdysozoa</taxon>
        <taxon>Nematoda</taxon>
        <taxon>Chromadorea</taxon>
        <taxon>Rhabditida</taxon>
        <taxon>Rhabditina</taxon>
        <taxon>Diplogasteromorpha</taxon>
        <taxon>Diplogasteroidea</taxon>
        <taxon>Neodiplogasteridae</taxon>
        <taxon>Pristionchus</taxon>
    </lineage>
</organism>
<protein>
    <submittedName>
        <fullName evidence="2">Uncharacterized protein</fullName>
    </submittedName>
</protein>
<evidence type="ECO:0000256" key="1">
    <source>
        <dbReference type="SAM" id="Phobius"/>
    </source>
</evidence>
<evidence type="ECO:0000313" key="3">
    <source>
        <dbReference type="Proteomes" id="UP001432027"/>
    </source>
</evidence>
<accession>A0AAV5SBI3</accession>
<keyword evidence="1" id="KW-0472">Membrane</keyword>
<name>A0AAV5SBI3_9BILA</name>
<comment type="caution">
    <text evidence="2">The sequence shown here is derived from an EMBL/GenBank/DDBJ whole genome shotgun (WGS) entry which is preliminary data.</text>
</comment>
<keyword evidence="3" id="KW-1185">Reference proteome</keyword>
<dbReference type="AlphaFoldDB" id="A0AAV5SBI3"/>
<reference evidence="2" key="1">
    <citation type="submission" date="2023-10" db="EMBL/GenBank/DDBJ databases">
        <title>Genome assembly of Pristionchus species.</title>
        <authorList>
            <person name="Yoshida K."/>
            <person name="Sommer R.J."/>
        </authorList>
    </citation>
    <scope>NUCLEOTIDE SEQUENCE</scope>
    <source>
        <strain evidence="2">RS0144</strain>
    </source>
</reference>
<dbReference type="InterPro" id="IPR056709">
    <property type="entry name" value="DUF7807"/>
</dbReference>
<dbReference type="Proteomes" id="UP001432027">
    <property type="component" value="Unassembled WGS sequence"/>
</dbReference>